<dbReference type="Proteomes" id="UP000624703">
    <property type="component" value="Unassembled WGS sequence"/>
</dbReference>
<evidence type="ECO:0000313" key="1">
    <source>
        <dbReference type="EMBL" id="MBK1790691.1"/>
    </source>
</evidence>
<sequence>MLNNFTTMKRSGIIALGIVIVISLQSCAPSYRLNEDYLIRSPDADGYGYTKKEVDELHIKLMNTEFPKPAGYVRSMLSKDAHVGLMASITDFIISDDGVISVYVLTHKLNDKYGLVIYQEHYAEGKSPVDTDVADSDAEIVRIRR</sequence>
<keyword evidence="2" id="KW-1185">Reference proteome</keyword>
<evidence type="ECO:0000313" key="2">
    <source>
        <dbReference type="Proteomes" id="UP000624703"/>
    </source>
</evidence>
<dbReference type="EMBL" id="JAENIM010000031">
    <property type="protein sequence ID" value="MBK1790691.1"/>
    <property type="molecule type" value="Genomic_DNA"/>
</dbReference>
<accession>A0A8J7SIU4</accession>
<organism evidence="1 2">
    <name type="scientific">Persicirhabdus sediminis</name>
    <dbReference type="NCBI Taxonomy" id="454144"/>
    <lineage>
        <taxon>Bacteria</taxon>
        <taxon>Pseudomonadati</taxon>
        <taxon>Verrucomicrobiota</taxon>
        <taxon>Verrucomicrobiia</taxon>
        <taxon>Verrucomicrobiales</taxon>
        <taxon>Verrucomicrobiaceae</taxon>
        <taxon>Persicirhabdus</taxon>
    </lineage>
</organism>
<protein>
    <submittedName>
        <fullName evidence="1">Uncharacterized protein</fullName>
    </submittedName>
</protein>
<comment type="caution">
    <text evidence="1">The sequence shown here is derived from an EMBL/GenBank/DDBJ whole genome shotgun (WGS) entry which is preliminary data.</text>
</comment>
<dbReference type="AlphaFoldDB" id="A0A8J7SIU4"/>
<proteinExistence type="predicted"/>
<reference evidence="1" key="1">
    <citation type="submission" date="2021-01" db="EMBL/GenBank/DDBJ databases">
        <title>Modified the classification status of verrucomicrobia.</title>
        <authorList>
            <person name="Feng X."/>
        </authorList>
    </citation>
    <scope>NUCLEOTIDE SEQUENCE</scope>
    <source>
        <strain evidence="1">_KCTC 22039</strain>
    </source>
</reference>
<name>A0A8J7SIU4_9BACT</name>
<gene>
    <name evidence="1" type="ORF">JIN82_05930</name>
</gene>